<keyword evidence="6" id="KW-1185">Reference proteome</keyword>
<evidence type="ECO:0008006" key="7">
    <source>
        <dbReference type="Google" id="ProtNLM"/>
    </source>
</evidence>
<dbReference type="OrthoDB" id="292964at2759"/>
<sequence>MSAVAPTPPPHTVPVPPTSTGAVNGRQPREPSMASNGGRGGPSRPPYPHVKDLLAQAQAEVAQTAHTPINRLIDMADASCRQAVTLLEWNKPAMAYKEYLAANLFVAEAIPRHKDFPAASQHPRLSVVFKSMIKRINEHHATFDSLGDEISQDNVRNGTVQKSANLKPQTSPAKLQKARPVSTQAPHPELSRPHNDDSTHRHSVVPQYSKDSPTGPQVPPRPRPRVSTTPQQAQQNPSTPAPPVNAADALSDRFARLRMPHGGTSMAVSGQASPQAASPVDDSLQRPASSYAKFGSRMPPGQPRPLPAPPTPTYTPSRAPPAAPQARPSWSAADSSERPASRNSDSSATSYQNNNWQPQTAGTVSQSSTFSDGQSRSGERRRRHVASGPVEKEITAQLLYDYLRTFTVMLIDVRTREEYDYGHIMAASSICIEPAALRQNMSAEDLEEALVLSPDNEQACFQRREQFDLIVYYDDGTGPDSTTAPLRYLYEALADFNDEKPLSHPPILLSGGLQAWTDMVGTQALQSSNTVARMGNKARPIARRPLATHSAKLGIQRRKRRDYNPLDPEEERKWRERARSESLVLDAQIQHEGPAESEDGDEEAPYSPSYQDFQQRFPDLGALSQQQARYEQPPARPPPQIPHYPTPPPSTYASPPPPSYPSHAPPLPPVPARPPPAMQRPSYSGVSERIVSPTVTTASQQLAPYIPPKLRRLPKTGLHNFSVTCYMNATIQCMSATLPLTAFFLDNQFMKFIQKDNWKGSKGVLPELYATLVKNLWLANDVDTIRPTNFRKFCARLNKEWGIDRQQDAKEFLEFLIDCLHEDFNIHWQRTPLRALTEAEEARRERQPTLLASKTEWERYLHRDHSKLTDLFAGQHISRLTCTTCHHSSTTYEPFYSISVEIPKVPRQVSIYDCLKSYCSEEKLSGDEVWRCPNCKTEREATKRITITRVPEFLVVHFKRFSASHSERARKITTPIDFPLEDLDMDPFVNPLPPTQQLKDLLSRDANLMTPAVTAPFKYEAYAVMRHIGGTLTSGHYIALVRDRARGLWREFNDSRVTDFRPENLSAQYGLQNEQAYIVFYQRTM</sequence>
<feature type="compositionally biased region" description="Polar residues" evidence="2">
    <location>
        <begin position="341"/>
        <end position="376"/>
    </location>
</feature>
<gene>
    <name evidence="5" type="ORF">FH972_023205</name>
</gene>
<dbReference type="Gene3D" id="3.90.70.10">
    <property type="entry name" value="Cysteine proteinases"/>
    <property type="match status" value="1"/>
</dbReference>
<dbReference type="EMBL" id="VIBQ01000013">
    <property type="protein sequence ID" value="KAB8346159.1"/>
    <property type="molecule type" value="Genomic_DNA"/>
</dbReference>
<feature type="compositionally biased region" description="Acidic residues" evidence="2">
    <location>
        <begin position="595"/>
        <end position="604"/>
    </location>
</feature>
<dbReference type="InterPro" id="IPR038765">
    <property type="entry name" value="Papain-like_cys_pep_sf"/>
</dbReference>
<feature type="compositionally biased region" description="Pro residues" evidence="2">
    <location>
        <begin position="1"/>
        <end position="17"/>
    </location>
</feature>
<accession>A0A5N6KUI8</accession>
<dbReference type="AlphaFoldDB" id="A0A5N6KUI8"/>
<dbReference type="InterPro" id="IPR028889">
    <property type="entry name" value="USP"/>
</dbReference>
<dbReference type="CDD" id="cd02674">
    <property type="entry name" value="Peptidase_C19R"/>
    <property type="match status" value="1"/>
</dbReference>
<dbReference type="GO" id="GO:0004843">
    <property type="term" value="F:cysteine-type deubiquitinase activity"/>
    <property type="evidence" value="ECO:0007669"/>
    <property type="project" value="InterPro"/>
</dbReference>
<feature type="compositionally biased region" description="Pro residues" evidence="2">
    <location>
        <begin position="300"/>
        <end position="323"/>
    </location>
</feature>
<evidence type="ECO:0000256" key="1">
    <source>
        <dbReference type="ARBA" id="ARBA00009085"/>
    </source>
</evidence>
<dbReference type="PANTHER" id="PTHR21646">
    <property type="entry name" value="UBIQUITIN CARBOXYL-TERMINAL HYDROLASE"/>
    <property type="match status" value="1"/>
</dbReference>
<evidence type="ECO:0000313" key="6">
    <source>
        <dbReference type="Proteomes" id="UP000327013"/>
    </source>
</evidence>
<dbReference type="Pfam" id="PF00443">
    <property type="entry name" value="UCH"/>
    <property type="match status" value="1"/>
</dbReference>
<dbReference type="PROSITE" id="PS50235">
    <property type="entry name" value="USP_3"/>
    <property type="match status" value="1"/>
</dbReference>
<feature type="region of interest" description="Disordered" evidence="2">
    <location>
        <begin position="1"/>
        <end position="49"/>
    </location>
</feature>
<dbReference type="Pfam" id="PF00581">
    <property type="entry name" value="Rhodanese"/>
    <property type="match status" value="1"/>
</dbReference>
<feature type="compositionally biased region" description="Pro residues" evidence="2">
    <location>
        <begin position="634"/>
        <end position="678"/>
    </location>
</feature>
<proteinExistence type="inferred from homology"/>
<protein>
    <recommendedName>
        <fullName evidence="7">USP domain-containing protein</fullName>
    </recommendedName>
</protein>
<evidence type="ECO:0000256" key="2">
    <source>
        <dbReference type="SAM" id="MobiDB-lite"/>
    </source>
</evidence>
<feature type="compositionally biased region" description="Polar residues" evidence="2">
    <location>
        <begin position="159"/>
        <end position="173"/>
    </location>
</feature>
<name>A0A5N6KUI8_9ROSI</name>
<dbReference type="SUPFAM" id="SSF54001">
    <property type="entry name" value="Cysteine proteinases"/>
    <property type="match status" value="1"/>
</dbReference>
<feature type="region of interest" description="Disordered" evidence="2">
    <location>
        <begin position="159"/>
        <end position="246"/>
    </location>
</feature>
<dbReference type="PROSITE" id="PS50206">
    <property type="entry name" value="RHODANESE_3"/>
    <property type="match status" value="1"/>
</dbReference>
<dbReference type="Gene3D" id="3.40.250.10">
    <property type="entry name" value="Rhodanese-like domain"/>
    <property type="match status" value="1"/>
</dbReference>
<feature type="domain" description="USP" evidence="4">
    <location>
        <begin position="716"/>
        <end position="1084"/>
    </location>
</feature>
<organism evidence="5 6">
    <name type="scientific">Carpinus fangiana</name>
    <dbReference type="NCBI Taxonomy" id="176857"/>
    <lineage>
        <taxon>Eukaryota</taxon>
        <taxon>Viridiplantae</taxon>
        <taxon>Streptophyta</taxon>
        <taxon>Embryophyta</taxon>
        <taxon>Tracheophyta</taxon>
        <taxon>Spermatophyta</taxon>
        <taxon>Magnoliopsida</taxon>
        <taxon>eudicotyledons</taxon>
        <taxon>Gunneridae</taxon>
        <taxon>Pentapetalae</taxon>
        <taxon>rosids</taxon>
        <taxon>fabids</taxon>
        <taxon>Fagales</taxon>
        <taxon>Betulaceae</taxon>
        <taxon>Carpinus</taxon>
    </lineage>
</organism>
<evidence type="ECO:0000259" key="3">
    <source>
        <dbReference type="PROSITE" id="PS50206"/>
    </source>
</evidence>
<dbReference type="Proteomes" id="UP000327013">
    <property type="component" value="Unassembled WGS sequence"/>
</dbReference>
<feature type="domain" description="Rhodanese" evidence="3">
    <location>
        <begin position="404"/>
        <end position="525"/>
    </location>
</feature>
<reference evidence="5 6" key="1">
    <citation type="submission" date="2019-06" db="EMBL/GenBank/DDBJ databases">
        <title>A chromosomal-level reference genome of Carpinus fangiana (Coryloideae, Betulaceae).</title>
        <authorList>
            <person name="Yang X."/>
            <person name="Wang Z."/>
            <person name="Zhang L."/>
            <person name="Hao G."/>
            <person name="Liu J."/>
            <person name="Yang Y."/>
        </authorList>
    </citation>
    <scope>NUCLEOTIDE SEQUENCE [LARGE SCALE GENOMIC DNA]</scope>
    <source>
        <strain evidence="5">Cfa_2016G</strain>
        <tissue evidence="5">Leaf</tissue>
    </source>
</reference>
<dbReference type="InterPro" id="IPR001394">
    <property type="entry name" value="Peptidase_C19_UCH"/>
</dbReference>
<dbReference type="InterPro" id="IPR050185">
    <property type="entry name" value="Ub_carboxyl-term_hydrolase"/>
</dbReference>
<feature type="region of interest" description="Disordered" evidence="2">
    <location>
        <begin position="625"/>
        <end position="687"/>
    </location>
</feature>
<comment type="similarity">
    <text evidence="1">Belongs to the peptidase C19 family.</text>
</comment>
<feature type="region of interest" description="Disordered" evidence="2">
    <location>
        <begin position="261"/>
        <end position="388"/>
    </location>
</feature>
<dbReference type="InterPro" id="IPR036873">
    <property type="entry name" value="Rhodanese-like_dom_sf"/>
</dbReference>
<dbReference type="GO" id="GO:0016579">
    <property type="term" value="P:protein deubiquitination"/>
    <property type="evidence" value="ECO:0007669"/>
    <property type="project" value="InterPro"/>
</dbReference>
<dbReference type="SUPFAM" id="SSF52821">
    <property type="entry name" value="Rhodanese/Cell cycle control phosphatase"/>
    <property type="match status" value="1"/>
</dbReference>
<feature type="region of interest" description="Disordered" evidence="2">
    <location>
        <begin position="533"/>
        <end position="613"/>
    </location>
</feature>
<dbReference type="InterPro" id="IPR001763">
    <property type="entry name" value="Rhodanese-like_dom"/>
</dbReference>
<evidence type="ECO:0000313" key="5">
    <source>
        <dbReference type="EMBL" id="KAB8346159.1"/>
    </source>
</evidence>
<comment type="caution">
    <text evidence="5">The sequence shown here is derived from an EMBL/GenBank/DDBJ whole genome shotgun (WGS) entry which is preliminary data.</text>
</comment>
<feature type="compositionally biased region" description="Polar residues" evidence="2">
    <location>
        <begin position="266"/>
        <end position="276"/>
    </location>
</feature>
<evidence type="ECO:0000259" key="4">
    <source>
        <dbReference type="PROSITE" id="PS50235"/>
    </source>
</evidence>
<dbReference type="SMART" id="SM00450">
    <property type="entry name" value="RHOD"/>
    <property type="match status" value="1"/>
</dbReference>
<dbReference type="PANTHER" id="PTHR21646:SF23">
    <property type="entry name" value="UBIQUITIN CARBOXYL-TERMINAL HYDROLASE USP2"/>
    <property type="match status" value="1"/>
</dbReference>
<feature type="compositionally biased region" description="Low complexity" evidence="2">
    <location>
        <begin position="324"/>
        <end position="333"/>
    </location>
</feature>
<feature type="compositionally biased region" description="Basic and acidic residues" evidence="2">
    <location>
        <begin position="189"/>
        <end position="200"/>
    </location>
</feature>
<feature type="compositionally biased region" description="Basic and acidic residues" evidence="2">
    <location>
        <begin position="570"/>
        <end position="580"/>
    </location>
</feature>